<protein>
    <submittedName>
        <fullName evidence="3">Putative beta--glucosidase</fullName>
    </submittedName>
</protein>
<evidence type="ECO:0000313" key="4">
    <source>
        <dbReference type="Proteomes" id="UP000054516"/>
    </source>
</evidence>
<name>A0A1S7UPY8_ROSNE</name>
<evidence type="ECO:0000313" key="3">
    <source>
        <dbReference type="EMBL" id="GAP85161.2"/>
    </source>
</evidence>
<gene>
    <name evidence="3" type="ORF">SAMD00023353_2200970</name>
</gene>
<proteinExistence type="predicted"/>
<feature type="compositionally biased region" description="Acidic residues" evidence="1">
    <location>
        <begin position="144"/>
        <end position="160"/>
    </location>
</feature>
<feature type="region of interest" description="Disordered" evidence="1">
    <location>
        <begin position="135"/>
        <end position="162"/>
    </location>
</feature>
<feature type="region of interest" description="Disordered" evidence="1">
    <location>
        <begin position="228"/>
        <end position="257"/>
    </location>
</feature>
<evidence type="ECO:0000256" key="1">
    <source>
        <dbReference type="SAM" id="MobiDB-lite"/>
    </source>
</evidence>
<feature type="compositionally biased region" description="Low complexity" evidence="1">
    <location>
        <begin position="176"/>
        <end position="188"/>
    </location>
</feature>
<dbReference type="InterPro" id="IPR045518">
    <property type="entry name" value="2EXR"/>
</dbReference>
<feature type="region of interest" description="Disordered" evidence="1">
    <location>
        <begin position="1"/>
        <end position="41"/>
    </location>
</feature>
<dbReference type="OrthoDB" id="5292349at2759"/>
<feature type="compositionally biased region" description="Polar residues" evidence="1">
    <location>
        <begin position="109"/>
        <end position="118"/>
    </location>
</feature>
<feature type="region of interest" description="Disordered" evidence="1">
    <location>
        <begin position="79"/>
        <end position="119"/>
    </location>
</feature>
<evidence type="ECO:0000259" key="2">
    <source>
        <dbReference type="Pfam" id="PF20150"/>
    </source>
</evidence>
<dbReference type="Pfam" id="PF20150">
    <property type="entry name" value="2EXR"/>
    <property type="match status" value="1"/>
</dbReference>
<feature type="region of interest" description="Disordered" evidence="1">
    <location>
        <begin position="176"/>
        <end position="213"/>
    </location>
</feature>
<organism evidence="3">
    <name type="scientific">Rosellinia necatrix</name>
    <name type="common">White root-rot fungus</name>
    <dbReference type="NCBI Taxonomy" id="77044"/>
    <lineage>
        <taxon>Eukaryota</taxon>
        <taxon>Fungi</taxon>
        <taxon>Dikarya</taxon>
        <taxon>Ascomycota</taxon>
        <taxon>Pezizomycotina</taxon>
        <taxon>Sordariomycetes</taxon>
        <taxon>Xylariomycetidae</taxon>
        <taxon>Xylariales</taxon>
        <taxon>Xylariaceae</taxon>
        <taxon>Rosellinia</taxon>
    </lineage>
</organism>
<accession>A0A1S7UPY8</accession>
<dbReference type="EMBL" id="DF977467">
    <property type="protein sequence ID" value="GAP85161.2"/>
    <property type="molecule type" value="Genomic_DNA"/>
</dbReference>
<dbReference type="AlphaFoldDB" id="A0A1S7UPY8"/>
<dbReference type="Proteomes" id="UP000054516">
    <property type="component" value="Unassembled WGS sequence"/>
</dbReference>
<keyword evidence="4" id="KW-1185">Reference proteome</keyword>
<feature type="domain" description="2EXR" evidence="2">
    <location>
        <begin position="259"/>
        <end position="382"/>
    </location>
</feature>
<sequence length="407" mass="43499">MTTPQILDIQIDPLAPPPPRIIGEAPRRRPVSTPRPKGVHTKHLTELDRFRVRTLYYDASLSKGRIRQITGYSPSQIRTAVRATSAAVGRRPGRPKTTAMKRGGKGSTRRASTPNGSEASAELLQQAREYFQQEDFAAPPRREEDEDDDEDGGSDHEEEENVRSIAAAATATVAATAATATGSNASSAEPSALPRQTSAPDPGPPAPADTSTTNAAVAVGTPASAAAAAVAGPLQEEEEGGGGGGGGGRGRRRAQGKGFNDLPAEVRAHIWQCALSTAATQPAPRPRSWAVAVLPRRPWLELGRSPPPDVRLDDNPPWDHYVATRHVPATVLAQVSREARRAVLSRHTPISVARDDATATATTATAGTPPPFVWVDRFTDVIHFRGERFRVELFDDAGRCACPELYR</sequence>
<reference evidence="3" key="1">
    <citation type="submission" date="2016-03" db="EMBL/GenBank/DDBJ databases">
        <title>Draft genome sequence of Rosellinia necatrix.</title>
        <authorList>
            <person name="Kanematsu S."/>
        </authorList>
    </citation>
    <scope>NUCLEOTIDE SEQUENCE [LARGE SCALE GENOMIC DNA]</scope>
    <source>
        <strain evidence="3">W97</strain>
    </source>
</reference>